<comment type="caution">
    <text evidence="1">The sequence shown here is derived from an EMBL/GenBank/DDBJ whole genome shotgun (WGS) entry which is preliminary data.</text>
</comment>
<proteinExistence type="predicted"/>
<accession>X0UH88</accession>
<name>X0UH88_9ZZZZ</name>
<dbReference type="EMBL" id="BARS01010943">
    <property type="protein sequence ID" value="GAF98666.1"/>
    <property type="molecule type" value="Genomic_DNA"/>
</dbReference>
<sequence length="80" mass="9336">MEAGDVGTYTEDNVRIRVEVLAVEEDEIRFSFLLRALEKSRPHMITMGIIDEGEEFEVSARKDHINSPYKGWSFDEEWSK</sequence>
<organism evidence="1">
    <name type="scientific">marine sediment metagenome</name>
    <dbReference type="NCBI Taxonomy" id="412755"/>
    <lineage>
        <taxon>unclassified sequences</taxon>
        <taxon>metagenomes</taxon>
        <taxon>ecological metagenomes</taxon>
    </lineage>
</organism>
<protein>
    <submittedName>
        <fullName evidence="1">Uncharacterized protein</fullName>
    </submittedName>
</protein>
<reference evidence="1" key="1">
    <citation type="journal article" date="2014" name="Front. Microbiol.">
        <title>High frequency of phylogenetically diverse reductive dehalogenase-homologous genes in deep subseafloor sedimentary metagenomes.</title>
        <authorList>
            <person name="Kawai M."/>
            <person name="Futagami T."/>
            <person name="Toyoda A."/>
            <person name="Takaki Y."/>
            <person name="Nishi S."/>
            <person name="Hori S."/>
            <person name="Arai W."/>
            <person name="Tsubouchi T."/>
            <person name="Morono Y."/>
            <person name="Uchiyama I."/>
            <person name="Ito T."/>
            <person name="Fujiyama A."/>
            <person name="Inagaki F."/>
            <person name="Takami H."/>
        </authorList>
    </citation>
    <scope>NUCLEOTIDE SEQUENCE</scope>
    <source>
        <strain evidence="1">Expedition CK06-06</strain>
    </source>
</reference>
<evidence type="ECO:0000313" key="1">
    <source>
        <dbReference type="EMBL" id="GAF98666.1"/>
    </source>
</evidence>
<dbReference type="AlphaFoldDB" id="X0UH88"/>
<gene>
    <name evidence="1" type="ORF">S01H1_20099</name>
</gene>